<dbReference type="PANTHER" id="PTHR42933:SF3">
    <property type="entry name" value="TYPE I RESTRICTION ENZYME MJAVIII METHYLASE SUBUNIT"/>
    <property type="match status" value="1"/>
</dbReference>
<evidence type="ECO:0000256" key="3">
    <source>
        <dbReference type="ARBA" id="ARBA00011900"/>
    </source>
</evidence>
<evidence type="ECO:0000259" key="10">
    <source>
        <dbReference type="Pfam" id="PF01420"/>
    </source>
</evidence>
<dbReference type="PRINTS" id="PR00507">
    <property type="entry name" value="N12N6MTFRASE"/>
</dbReference>
<dbReference type="Proteomes" id="UP000605201">
    <property type="component" value="Unassembled WGS sequence"/>
</dbReference>
<sequence>MIKVAEEISQSQVWPVLDSLRSELPTRDMPVALAVLIYLRWADFQEAELEAIAAFDEADYEPVLPTGLHWRTWHVLPPQQLQRFFGKQLSPALERLNNSRHNKLATHLHHIAPAVKKLETLSPRSLHALLHWLAEQPFETPTDRRAMLDVFDAVFEKTRDKYAGEFRTPGAVARLMVELAAPIEGERVYDPCFGSAGLLTAACHYALRTGKDRFSRSGAPPISISGVELNRDAYVIGLTRLALAGVDDPQLELGNSLERTGSNNPQRDGFDVVLTNPPWGMRADPTGLDHFPVKTTDATGLFIQHALSQLRPEGRAVIVVPQGFLFRGGPEQRLRRHLLEQHRVEAIIALPEKTFLPYTSIRASLLVLRRTGPTKRIRMADTTPLFKKGKGKQPAALHEDKARAFGRNLWSPKADNYCWDVDAESLAEFEWDFTPRRRDQSGLIGVMDALRSKTIVSPLRSCCSIDGGQTIKREHLLSTLPGYGKAPEQPTLFPEKKQTLSQTSMFGNSAIPFPEEKQTLRQTSMFDNSAIPYVRIKDVQHGQVTKGSRWLSQEATAYVNPETKLRAGDVLVSKSGTIGKAGIVRNGAVGAIAASGFFILRPIQESLDPHFLMAYLNSNECRTWLGERARGTSIQRLSKSVLYELPVPLPPLQIQHRVANEHRERGVDMLSFLAQLLTQGERDPISEWVEKKLKSFPDSAEKLADIMDLTPLDHLAIEGKSLFQEAYNRIDGGFPETTLESWIMIFYKAISPLQGVHDMPLGAGLLSVLQESIHGLQQAANTLGTDLPKEVKARKLSNTIKEWVSEVCVKMLSETKLILSTESAALYVGENVELVLKVKNASHLPLREIYVFTEPDWGDIECSYLAEDSSAEFNLSGFVPNKTGTFAIKALWQARTLDDQYVHGSREISFEVLPLKSKGQGGFAELGASPYVCGPEIRPDRDDIFFGREELIGQIRRQVIRSGNVILLEGNRRSGKSSILRHLEGIDPIPGWLGVFCSFQGSSGSEKLAGVSTVEIFRNIATNIAKGLVCIGNETPLPNGKVLPVGQKLGIRAACRGGISDSSPFDDFLDYIEVVLDVTENSNLGILMMLDEFDKLQEGIDNGVTSPQVPENIRFLVMNYPRLSAILTGSRRLKRLREEYWSALFGLGTRFGVTSLPLEAAKKLVTEPVKGRLTYSREAVERCMLLTNCQPFLLQSLCNRIFDMAAQLKNHSVTLDFVEQGADLLSEDNSHFSDLWSYARSDRRRFVLGLIHKETTGPDPLRFGVLLELLSNNGIEVSDETLISDLEFLRELELIELEGKAGSGHYTLSIPLMGRWIDRQHDFVVLQKRAQMETEEHDV</sequence>
<dbReference type="GO" id="GO:0008170">
    <property type="term" value="F:N-methyltransferase activity"/>
    <property type="evidence" value="ECO:0007669"/>
    <property type="project" value="InterPro"/>
</dbReference>
<dbReference type="Gene3D" id="3.40.50.150">
    <property type="entry name" value="Vaccinia Virus protein VP39"/>
    <property type="match status" value="1"/>
</dbReference>
<dbReference type="SUPFAM" id="SSF52540">
    <property type="entry name" value="P-loop containing nucleoside triphosphate hydrolases"/>
    <property type="match status" value="1"/>
</dbReference>
<feature type="domain" description="DNA methylase adenine-specific" evidence="11">
    <location>
        <begin position="155"/>
        <end position="437"/>
    </location>
</feature>
<dbReference type="InterPro" id="IPR000055">
    <property type="entry name" value="Restrct_endonuc_typeI_TRD"/>
</dbReference>
<keyword evidence="4 12" id="KW-0489">Methyltransferase</keyword>
<protein>
    <recommendedName>
        <fullName evidence="3">site-specific DNA-methyltransferase (adenine-specific)</fullName>
        <ecNumber evidence="3">2.1.1.72</ecNumber>
    </recommendedName>
</protein>
<comment type="similarity">
    <text evidence="1">Belongs to the N(4)/N(6)-methyltransferase family.</text>
</comment>
<evidence type="ECO:0000256" key="7">
    <source>
        <dbReference type="ARBA" id="ARBA00022747"/>
    </source>
</evidence>
<evidence type="ECO:0000256" key="9">
    <source>
        <dbReference type="ARBA" id="ARBA00047942"/>
    </source>
</evidence>
<comment type="caution">
    <text evidence="12">The sequence shown here is derived from an EMBL/GenBank/DDBJ whole genome shotgun (WGS) entry which is preliminary data.</text>
</comment>
<name>A0A8J6P1K3_9BACT</name>
<dbReference type="InterPro" id="IPR027417">
    <property type="entry name" value="P-loop_NTPase"/>
</dbReference>
<comment type="catalytic activity">
    <reaction evidence="9">
        <text>a 2'-deoxyadenosine in DNA + S-adenosyl-L-methionine = an N(6)-methyl-2'-deoxyadenosine in DNA + S-adenosyl-L-homocysteine + H(+)</text>
        <dbReference type="Rhea" id="RHEA:15197"/>
        <dbReference type="Rhea" id="RHEA-COMP:12418"/>
        <dbReference type="Rhea" id="RHEA-COMP:12419"/>
        <dbReference type="ChEBI" id="CHEBI:15378"/>
        <dbReference type="ChEBI" id="CHEBI:57856"/>
        <dbReference type="ChEBI" id="CHEBI:59789"/>
        <dbReference type="ChEBI" id="CHEBI:90615"/>
        <dbReference type="ChEBI" id="CHEBI:90616"/>
        <dbReference type="EC" id="2.1.1.72"/>
    </reaction>
</comment>
<dbReference type="EMBL" id="JACNIG010000121">
    <property type="protein sequence ID" value="MBC8431190.1"/>
    <property type="molecule type" value="Genomic_DNA"/>
</dbReference>
<evidence type="ECO:0000313" key="12">
    <source>
        <dbReference type="EMBL" id="MBC8431190.1"/>
    </source>
</evidence>
<dbReference type="InterPro" id="IPR038333">
    <property type="entry name" value="T1MK-like_N_sf"/>
</dbReference>
<dbReference type="Gene3D" id="1.20.1260.30">
    <property type="match status" value="1"/>
</dbReference>
<evidence type="ECO:0000256" key="6">
    <source>
        <dbReference type="ARBA" id="ARBA00022691"/>
    </source>
</evidence>
<dbReference type="PROSITE" id="PS00092">
    <property type="entry name" value="N6_MTASE"/>
    <property type="match status" value="1"/>
</dbReference>
<accession>A0A8J6P1K3</accession>
<dbReference type="GO" id="GO:0009007">
    <property type="term" value="F:site-specific DNA-methyltransferase (adenine-specific) activity"/>
    <property type="evidence" value="ECO:0007669"/>
    <property type="project" value="UniProtKB-EC"/>
</dbReference>
<comment type="similarity">
    <text evidence="2">Belongs to the type-I restriction system S methylase family.</text>
</comment>
<dbReference type="InterPro" id="IPR003356">
    <property type="entry name" value="DNA_methylase_A-5"/>
</dbReference>
<evidence type="ECO:0000259" key="11">
    <source>
        <dbReference type="Pfam" id="PF02384"/>
    </source>
</evidence>
<reference evidence="12 13" key="1">
    <citation type="submission" date="2020-08" db="EMBL/GenBank/DDBJ databases">
        <title>Bridging the membrane lipid divide: bacteria of the FCB group superphylum have the potential to synthesize archaeal ether lipids.</title>
        <authorList>
            <person name="Villanueva L."/>
            <person name="Von Meijenfeldt F.A.B."/>
            <person name="Westbye A.B."/>
            <person name="Yadav S."/>
            <person name="Hopmans E.C."/>
            <person name="Dutilh B.E."/>
            <person name="Sinninghe Damste J.S."/>
        </authorList>
    </citation>
    <scope>NUCLEOTIDE SEQUENCE [LARGE SCALE GENOMIC DNA]</scope>
    <source>
        <strain evidence="12">NIOZ-UU17</strain>
    </source>
</reference>
<dbReference type="Pfam" id="PF02384">
    <property type="entry name" value="N6_Mtase"/>
    <property type="match status" value="1"/>
</dbReference>
<dbReference type="Pfam" id="PF01420">
    <property type="entry name" value="Methylase_S"/>
    <property type="match status" value="1"/>
</dbReference>
<dbReference type="Gene3D" id="3.90.220.20">
    <property type="entry name" value="DNA methylase specificity domains"/>
    <property type="match status" value="1"/>
</dbReference>
<dbReference type="EC" id="2.1.1.72" evidence="3"/>
<dbReference type="SUPFAM" id="SSF53335">
    <property type="entry name" value="S-adenosyl-L-methionine-dependent methyltransferases"/>
    <property type="match status" value="1"/>
</dbReference>
<evidence type="ECO:0000256" key="5">
    <source>
        <dbReference type="ARBA" id="ARBA00022679"/>
    </source>
</evidence>
<dbReference type="SUPFAM" id="SSF116734">
    <property type="entry name" value="DNA methylase specificity domain"/>
    <property type="match status" value="1"/>
</dbReference>
<dbReference type="InterPro" id="IPR044946">
    <property type="entry name" value="Restrct_endonuc_typeI_TRD_sf"/>
</dbReference>
<keyword evidence="7" id="KW-0680">Restriction system</keyword>
<dbReference type="InterPro" id="IPR002052">
    <property type="entry name" value="DNA_methylase_N6_adenine_CS"/>
</dbReference>
<dbReference type="InterPro" id="IPR029063">
    <property type="entry name" value="SAM-dependent_MTases_sf"/>
</dbReference>
<keyword evidence="8" id="KW-0238">DNA-binding</keyword>
<gene>
    <name evidence="12" type="ORF">H8D96_04650</name>
</gene>
<dbReference type="GO" id="GO:0003677">
    <property type="term" value="F:DNA binding"/>
    <property type="evidence" value="ECO:0007669"/>
    <property type="project" value="UniProtKB-KW"/>
</dbReference>
<evidence type="ECO:0000256" key="2">
    <source>
        <dbReference type="ARBA" id="ARBA00010923"/>
    </source>
</evidence>
<feature type="domain" description="Type I restriction modification DNA specificity" evidence="10">
    <location>
        <begin position="527"/>
        <end position="659"/>
    </location>
</feature>
<dbReference type="PANTHER" id="PTHR42933">
    <property type="entry name" value="SLR6095 PROTEIN"/>
    <property type="match status" value="1"/>
</dbReference>
<evidence type="ECO:0000313" key="13">
    <source>
        <dbReference type="Proteomes" id="UP000605201"/>
    </source>
</evidence>
<evidence type="ECO:0000256" key="8">
    <source>
        <dbReference type="ARBA" id="ARBA00023125"/>
    </source>
</evidence>
<dbReference type="GO" id="GO:0009307">
    <property type="term" value="P:DNA restriction-modification system"/>
    <property type="evidence" value="ECO:0007669"/>
    <property type="project" value="UniProtKB-KW"/>
</dbReference>
<dbReference type="InterPro" id="IPR051537">
    <property type="entry name" value="DNA_Adenine_Mtase"/>
</dbReference>
<dbReference type="GO" id="GO:0032259">
    <property type="term" value="P:methylation"/>
    <property type="evidence" value="ECO:0007669"/>
    <property type="project" value="UniProtKB-KW"/>
</dbReference>
<evidence type="ECO:0000256" key="4">
    <source>
        <dbReference type="ARBA" id="ARBA00022603"/>
    </source>
</evidence>
<proteinExistence type="inferred from homology"/>
<keyword evidence="5" id="KW-0808">Transferase</keyword>
<keyword evidence="6" id="KW-0949">S-adenosyl-L-methionine</keyword>
<evidence type="ECO:0000256" key="1">
    <source>
        <dbReference type="ARBA" id="ARBA00006594"/>
    </source>
</evidence>
<organism evidence="12 13">
    <name type="scientific">Candidatus Desulfatibia vada</name>
    <dbReference type="NCBI Taxonomy" id="2841696"/>
    <lineage>
        <taxon>Bacteria</taxon>
        <taxon>Pseudomonadati</taxon>
        <taxon>Thermodesulfobacteriota</taxon>
        <taxon>Desulfobacteria</taxon>
        <taxon>Desulfobacterales</taxon>
        <taxon>Desulfobacterales incertae sedis</taxon>
        <taxon>Candidatus Desulfatibia</taxon>
    </lineage>
</organism>
<dbReference type="Gene3D" id="3.40.50.300">
    <property type="entry name" value="P-loop containing nucleotide triphosphate hydrolases"/>
    <property type="match status" value="1"/>
</dbReference>